<evidence type="ECO:0000313" key="3">
    <source>
        <dbReference type="Proteomes" id="UP000260721"/>
    </source>
</evidence>
<reference evidence="2 3" key="1">
    <citation type="submission" date="2018-08" db="EMBL/GenBank/DDBJ databases">
        <title>A genome reference for cultivated species of the human gut microbiota.</title>
        <authorList>
            <person name="Zou Y."/>
            <person name="Xue W."/>
            <person name="Luo G."/>
        </authorList>
    </citation>
    <scope>NUCLEOTIDE SEQUENCE [LARGE SCALE GENOMIC DNA]</scope>
    <source>
        <strain evidence="2 3">TF08-11</strain>
    </source>
</reference>
<sequence length="141" mass="16493">MAYNKASEERKWRLWKEAEEKQLRELGVSEDRIAQLRTYDWEVFNSDRRYYEHHADGGDYLEQLAADEEKPDVKTVSDFLDGIDSPVLFSLLSETDPTTVLIALRRSQGKSFSEISLEVGLSENTAHRRWTRLKEKIKKSL</sequence>
<name>A0A3E3E990_9FIRM</name>
<dbReference type="EMBL" id="QUSK01000001">
    <property type="protein sequence ID" value="RGD78452.1"/>
    <property type="molecule type" value="Genomic_DNA"/>
</dbReference>
<gene>
    <name evidence="2" type="ORF">DXC78_00655</name>
</gene>
<dbReference type="Proteomes" id="UP000260721">
    <property type="component" value="Unassembled WGS sequence"/>
</dbReference>
<dbReference type="AlphaFoldDB" id="A0A3E3E990"/>
<protein>
    <submittedName>
        <fullName evidence="2">Sigma-70 family RNA polymerase sigma factor</fullName>
    </submittedName>
</protein>
<comment type="caution">
    <text evidence="2">The sequence shown here is derived from an EMBL/GenBank/DDBJ whole genome shotgun (WGS) entry which is preliminary data.</text>
</comment>
<dbReference type="InterPro" id="IPR053812">
    <property type="entry name" value="HTH_Sigma70_ECF-like"/>
</dbReference>
<organism evidence="2 3">
    <name type="scientific">Faecalicoccus pleomorphus</name>
    <dbReference type="NCBI Taxonomy" id="1323"/>
    <lineage>
        <taxon>Bacteria</taxon>
        <taxon>Bacillati</taxon>
        <taxon>Bacillota</taxon>
        <taxon>Erysipelotrichia</taxon>
        <taxon>Erysipelotrichales</taxon>
        <taxon>Erysipelotrichaceae</taxon>
        <taxon>Faecalicoccus</taxon>
    </lineage>
</organism>
<dbReference type="InterPro" id="IPR036388">
    <property type="entry name" value="WH-like_DNA-bd_sf"/>
</dbReference>
<feature type="domain" description="RNA polymerase sigma-70 ECF-like HTH" evidence="1">
    <location>
        <begin position="48"/>
        <end position="139"/>
    </location>
</feature>
<dbReference type="Pfam" id="PF07638">
    <property type="entry name" value="Sigma70_ECF"/>
    <property type="match status" value="1"/>
</dbReference>
<proteinExistence type="predicted"/>
<accession>A0A3E3E990</accession>
<evidence type="ECO:0000259" key="1">
    <source>
        <dbReference type="Pfam" id="PF07638"/>
    </source>
</evidence>
<dbReference type="Gene3D" id="1.10.10.10">
    <property type="entry name" value="Winged helix-like DNA-binding domain superfamily/Winged helix DNA-binding domain"/>
    <property type="match status" value="1"/>
</dbReference>
<evidence type="ECO:0000313" key="2">
    <source>
        <dbReference type="EMBL" id="RGD78452.1"/>
    </source>
</evidence>